<name>A0ACC0M2D4_RHOML</name>
<organism evidence="1 2">
    <name type="scientific">Rhododendron molle</name>
    <name type="common">Chinese azalea</name>
    <name type="synonym">Azalea mollis</name>
    <dbReference type="NCBI Taxonomy" id="49168"/>
    <lineage>
        <taxon>Eukaryota</taxon>
        <taxon>Viridiplantae</taxon>
        <taxon>Streptophyta</taxon>
        <taxon>Embryophyta</taxon>
        <taxon>Tracheophyta</taxon>
        <taxon>Spermatophyta</taxon>
        <taxon>Magnoliopsida</taxon>
        <taxon>eudicotyledons</taxon>
        <taxon>Gunneridae</taxon>
        <taxon>Pentapetalae</taxon>
        <taxon>asterids</taxon>
        <taxon>Ericales</taxon>
        <taxon>Ericaceae</taxon>
        <taxon>Ericoideae</taxon>
        <taxon>Rhodoreae</taxon>
        <taxon>Rhododendron</taxon>
    </lineage>
</organism>
<gene>
    <name evidence="1" type="ORF">RHMOL_Rhmol10G0121100</name>
</gene>
<proteinExistence type="predicted"/>
<evidence type="ECO:0000313" key="2">
    <source>
        <dbReference type="Proteomes" id="UP001062846"/>
    </source>
</evidence>
<keyword evidence="2" id="KW-1185">Reference proteome</keyword>
<comment type="caution">
    <text evidence="1">The sequence shown here is derived from an EMBL/GenBank/DDBJ whole genome shotgun (WGS) entry which is preliminary data.</text>
</comment>
<sequence length="403" mass="44510">MPVEDSTKDKEPQSIDVAILMSFWLSRRKDDNTANAVAEATPEHHSKLSLILIVSLIAFRPSKRVPKERAKTAWEHLPGLLHLCFHGYITYLVHQFRMAAQMELAELKKAVEELGHKMDKQMIMVQGLVGLFTSTAQQSDMGLVQEPSQTYHPSTVGIKLCSGDMFKDLAEFHEARTYPKEDVGSLFATIVEGEGTLRGDFYPEGKRMHPIDEDMCCNCKANKGSALNSQFTRRNSPRTFSCFTAPLVSVYEKLLNAGSIKPLNPTPLPKNPPANFKYNLYCTYHQTPGHSTNACFRLRHAIQDLIDCGIIPAPSPSKVDTVSKCLPQLNSGSQIGQTSTISIQINPTSTQINPSSKPIVPIPSEPEDSLLAAVCALGTFSANTKIDNDEGLTNEKTDWLSYG</sequence>
<accession>A0ACC0M2D4</accession>
<evidence type="ECO:0000313" key="1">
    <source>
        <dbReference type="EMBL" id="KAI8534752.1"/>
    </source>
</evidence>
<protein>
    <submittedName>
        <fullName evidence="1">Uncharacterized protein</fullName>
    </submittedName>
</protein>
<dbReference type="EMBL" id="CM046397">
    <property type="protein sequence ID" value="KAI8534752.1"/>
    <property type="molecule type" value="Genomic_DNA"/>
</dbReference>
<dbReference type="Proteomes" id="UP001062846">
    <property type="component" value="Chromosome 10"/>
</dbReference>
<reference evidence="1" key="1">
    <citation type="submission" date="2022-02" db="EMBL/GenBank/DDBJ databases">
        <title>Plant Genome Project.</title>
        <authorList>
            <person name="Zhang R.-G."/>
        </authorList>
    </citation>
    <scope>NUCLEOTIDE SEQUENCE</scope>
    <source>
        <strain evidence="1">AT1</strain>
    </source>
</reference>